<dbReference type="RefSeq" id="WP_182327686.1">
    <property type="nucleotide sequence ID" value="NZ_CP058554.1"/>
</dbReference>
<protein>
    <submittedName>
        <fullName evidence="1">Transposase</fullName>
    </submittedName>
</protein>
<dbReference type="Pfam" id="PF01527">
    <property type="entry name" value="HTH_Tnp_1"/>
    <property type="match status" value="1"/>
</dbReference>
<organism evidence="1 2">
    <name type="scientific">Comamonas piscis</name>
    <dbReference type="NCBI Taxonomy" id="1562974"/>
    <lineage>
        <taxon>Bacteria</taxon>
        <taxon>Pseudomonadati</taxon>
        <taxon>Pseudomonadota</taxon>
        <taxon>Betaproteobacteria</taxon>
        <taxon>Burkholderiales</taxon>
        <taxon>Comamonadaceae</taxon>
        <taxon>Comamonas</taxon>
    </lineage>
</organism>
<evidence type="ECO:0000313" key="2">
    <source>
        <dbReference type="Proteomes" id="UP000515240"/>
    </source>
</evidence>
<dbReference type="GO" id="GO:0003677">
    <property type="term" value="F:DNA binding"/>
    <property type="evidence" value="ECO:0007669"/>
    <property type="project" value="InterPro"/>
</dbReference>
<proteinExistence type="predicted"/>
<reference evidence="1 2" key="1">
    <citation type="journal article" date="2020" name="G3 (Bethesda)">
        <title>CeMbio - The Caenorhabditis elegans Microbiome Resource.</title>
        <authorList>
            <person name="Dirksen P."/>
            <person name="Assie A."/>
            <person name="Zimmermann J."/>
            <person name="Zhang F."/>
            <person name="Tietje A.M."/>
            <person name="Marsh S.A."/>
            <person name="Felix M.A."/>
            <person name="Shapira M."/>
            <person name="Kaleta C."/>
            <person name="Schulenburg H."/>
            <person name="Samuel B."/>
        </authorList>
    </citation>
    <scope>NUCLEOTIDE SEQUENCE [LARGE SCALE GENOMIC DNA]</scope>
    <source>
        <strain evidence="1 2">BIGb0172</strain>
    </source>
</reference>
<accession>A0A7G5EGT3</accession>
<evidence type="ECO:0000313" key="1">
    <source>
        <dbReference type="EMBL" id="QMV73208.1"/>
    </source>
</evidence>
<dbReference type="EMBL" id="CP058554">
    <property type="protein sequence ID" value="QMV73208.1"/>
    <property type="molecule type" value="Genomic_DNA"/>
</dbReference>
<gene>
    <name evidence="1" type="ORF">HS961_10405</name>
</gene>
<dbReference type="KEGG" id="cpis:HS961_10405"/>
<keyword evidence="2" id="KW-1185">Reference proteome</keyword>
<dbReference type="Proteomes" id="UP000515240">
    <property type="component" value="Chromosome"/>
</dbReference>
<dbReference type="GO" id="GO:0006313">
    <property type="term" value="P:DNA transposition"/>
    <property type="evidence" value="ECO:0007669"/>
    <property type="project" value="InterPro"/>
</dbReference>
<dbReference type="NCBIfam" id="NF047595">
    <property type="entry name" value="IS66_ISRel24_TnpA"/>
    <property type="match status" value="1"/>
</dbReference>
<dbReference type="InterPro" id="IPR009057">
    <property type="entry name" value="Homeodomain-like_sf"/>
</dbReference>
<name>A0A7G5EGT3_9BURK</name>
<dbReference type="AlphaFoldDB" id="A0A7G5EGT3"/>
<dbReference type="InterPro" id="IPR002514">
    <property type="entry name" value="Transposase_8"/>
</dbReference>
<dbReference type="SUPFAM" id="SSF46689">
    <property type="entry name" value="Homeodomain-like"/>
    <property type="match status" value="1"/>
</dbReference>
<sequence>MDTILLKDSQPPRYSVPRTRRTYTPQFKSELLTACKQPGASIAALALQHGMNANVLHRWLKDHRQGSPLLSDEVPAPAFIPIDLTASLPVLASKGEPSTPPSSIRIELQHHAMKVTLH</sequence>
<dbReference type="GO" id="GO:0004803">
    <property type="term" value="F:transposase activity"/>
    <property type="evidence" value="ECO:0007669"/>
    <property type="project" value="InterPro"/>
</dbReference>